<accession>A0ABZ2IG10</accession>
<keyword evidence="1" id="KW-0614">Plasmid</keyword>
<sequence length="88" mass="9423">MNWPFIQDEVTSGDGDGSDFVILNGSSAVSYSYSSFAGGDPESAPLGRYADADRMVEEFEAAVALPLSLPFADDGAWFERVGIRITLP</sequence>
<dbReference type="RefSeq" id="WP_338578657.1">
    <property type="nucleotide sequence ID" value="NZ_CP146370.1"/>
</dbReference>
<name>A0ABZ2IG10_9CAUL</name>
<organism evidence="1 2">
    <name type="scientific">Brevundimonas olei</name>
    <dbReference type="NCBI Taxonomy" id="657642"/>
    <lineage>
        <taxon>Bacteria</taxon>
        <taxon>Pseudomonadati</taxon>
        <taxon>Pseudomonadota</taxon>
        <taxon>Alphaproteobacteria</taxon>
        <taxon>Caulobacterales</taxon>
        <taxon>Caulobacteraceae</taxon>
        <taxon>Brevundimonas</taxon>
    </lineage>
</organism>
<evidence type="ECO:0000313" key="2">
    <source>
        <dbReference type="Proteomes" id="UP001363460"/>
    </source>
</evidence>
<protein>
    <submittedName>
        <fullName evidence="1">Uncharacterized protein</fullName>
    </submittedName>
</protein>
<reference evidence="1 2" key="1">
    <citation type="submission" date="2024-02" db="EMBL/GenBank/DDBJ databases">
        <title>Distribution and functional of Brevundimonas-related endobacteria within Verticillium dahliae.</title>
        <authorList>
            <person name="Zeng H."/>
        </authorList>
    </citation>
    <scope>NUCLEOTIDE SEQUENCE [LARGE SCALE GENOMIC DNA]</scope>
    <source>
        <strain evidence="1 2">TRM 44200</strain>
        <plasmid evidence="1 2">unnamed</plasmid>
    </source>
</reference>
<proteinExistence type="predicted"/>
<keyword evidence="2" id="KW-1185">Reference proteome</keyword>
<dbReference type="EMBL" id="CP146370">
    <property type="protein sequence ID" value="WWT56504.1"/>
    <property type="molecule type" value="Genomic_DNA"/>
</dbReference>
<evidence type="ECO:0000313" key="1">
    <source>
        <dbReference type="EMBL" id="WWT56504.1"/>
    </source>
</evidence>
<dbReference type="Proteomes" id="UP001363460">
    <property type="component" value="Plasmid unnamed"/>
</dbReference>
<geneLocation type="plasmid" evidence="1 2">
    <name>unnamed</name>
</geneLocation>
<gene>
    <name evidence="1" type="ORF">V8J38_16775</name>
</gene>